<comment type="caution">
    <text evidence="8">The sequence shown here is derived from an EMBL/GenBank/DDBJ whole genome shotgun (WGS) entry which is preliminary data.</text>
</comment>
<dbReference type="RefSeq" id="WP_380940946.1">
    <property type="nucleotide sequence ID" value="NZ_JBHUFC010000005.1"/>
</dbReference>
<feature type="transmembrane region" description="Helical" evidence="6">
    <location>
        <begin position="161"/>
        <end position="178"/>
    </location>
</feature>
<accession>A0ABW4NIV8</accession>
<feature type="transmembrane region" description="Helical" evidence="6">
    <location>
        <begin position="346"/>
        <end position="364"/>
    </location>
</feature>
<name>A0ABW4NIV8_9SPHN</name>
<feature type="domain" description="Sodium/calcium exchanger membrane region" evidence="7">
    <location>
        <begin position="35"/>
        <end position="178"/>
    </location>
</feature>
<evidence type="ECO:0000259" key="7">
    <source>
        <dbReference type="Pfam" id="PF01699"/>
    </source>
</evidence>
<feature type="transmembrane region" description="Helical" evidence="6">
    <location>
        <begin position="291"/>
        <end position="310"/>
    </location>
</feature>
<feature type="transmembrane region" description="Helical" evidence="6">
    <location>
        <begin position="370"/>
        <end position="391"/>
    </location>
</feature>
<feature type="transmembrane region" description="Helical" evidence="6">
    <location>
        <begin position="137"/>
        <end position="155"/>
    </location>
</feature>
<evidence type="ECO:0000256" key="3">
    <source>
        <dbReference type="ARBA" id="ARBA00022989"/>
    </source>
</evidence>
<feature type="transmembrane region" description="Helical" evidence="6">
    <location>
        <begin position="31"/>
        <end position="51"/>
    </location>
</feature>
<feature type="transmembrane region" description="Helical" evidence="6">
    <location>
        <begin position="249"/>
        <end position="271"/>
    </location>
</feature>
<keyword evidence="9" id="KW-1185">Reference proteome</keyword>
<evidence type="ECO:0000256" key="5">
    <source>
        <dbReference type="SAM" id="MobiDB-lite"/>
    </source>
</evidence>
<evidence type="ECO:0000256" key="2">
    <source>
        <dbReference type="ARBA" id="ARBA00022692"/>
    </source>
</evidence>
<sequence length="432" mass="46319">MRRFLTLVIVALLATMPALYLRLTGWYPSPLLDTALFGVGILAAGFMLSWGAEAAESRISQGLILAIVALVTVLPEYAVDIYYAYMAGRGGPASPYVQYAAANMTGANRLLVGVAWPLMVFLHWAKDRHRSIDLPPGNATEIGFLLLASLYSFVIVLKDTITLADFAVLLAIFGLYLWRVRKSDKPDEGSGEEEEPGPAAALRVLSPAAQWAAMAALAGVAAGVILLSAEPFAEAMVGAGRTLGINEFLLIQWLAPLASEAPAIVIAILFVRANRSGDGLIAMISDKINQWTLLVGMLPLALSIGAGAISPLPLDARQGEEFFLTAAQSLFAIGLIARLRLTVWSSVALFGLFLVQVTLAFIFRDDEPRTILTLTWLAWGYLVLAFVLFAVNARQLSAVVVQALTGRRSPVLSPREGDTASVGTTRPEVLQP</sequence>
<feature type="domain" description="Sodium/calcium exchanger membrane region" evidence="7">
    <location>
        <begin position="218"/>
        <end position="361"/>
    </location>
</feature>
<dbReference type="Gene3D" id="1.20.1420.30">
    <property type="entry name" value="NCX, central ion-binding region"/>
    <property type="match status" value="2"/>
</dbReference>
<reference evidence="9" key="1">
    <citation type="journal article" date="2019" name="Int. J. Syst. Evol. Microbiol.">
        <title>The Global Catalogue of Microorganisms (GCM) 10K type strain sequencing project: providing services to taxonomists for standard genome sequencing and annotation.</title>
        <authorList>
            <consortium name="The Broad Institute Genomics Platform"/>
            <consortium name="The Broad Institute Genome Sequencing Center for Infectious Disease"/>
            <person name="Wu L."/>
            <person name="Ma J."/>
        </authorList>
    </citation>
    <scope>NUCLEOTIDE SEQUENCE [LARGE SCALE GENOMIC DNA]</scope>
    <source>
        <strain evidence="9">Q85</strain>
    </source>
</reference>
<protein>
    <submittedName>
        <fullName evidence="8">Sodium:proton exchanger</fullName>
    </submittedName>
</protein>
<organism evidence="8 9">
    <name type="scientific">Sphingomonas floccifaciens</name>
    <dbReference type="NCBI Taxonomy" id="1844115"/>
    <lineage>
        <taxon>Bacteria</taxon>
        <taxon>Pseudomonadati</taxon>
        <taxon>Pseudomonadota</taxon>
        <taxon>Alphaproteobacteria</taxon>
        <taxon>Sphingomonadales</taxon>
        <taxon>Sphingomonadaceae</taxon>
        <taxon>Sphingomonas</taxon>
    </lineage>
</organism>
<evidence type="ECO:0000313" key="8">
    <source>
        <dbReference type="EMBL" id="MFD1788555.1"/>
    </source>
</evidence>
<keyword evidence="2 6" id="KW-0812">Transmembrane</keyword>
<gene>
    <name evidence="8" type="ORF">ACFSC3_13370</name>
</gene>
<evidence type="ECO:0000256" key="1">
    <source>
        <dbReference type="ARBA" id="ARBA00004141"/>
    </source>
</evidence>
<evidence type="ECO:0000313" key="9">
    <source>
        <dbReference type="Proteomes" id="UP001597283"/>
    </source>
</evidence>
<dbReference type="Proteomes" id="UP001597283">
    <property type="component" value="Unassembled WGS sequence"/>
</dbReference>
<dbReference type="Pfam" id="PF01699">
    <property type="entry name" value="Na_Ca_ex"/>
    <property type="match status" value="2"/>
</dbReference>
<evidence type="ECO:0000256" key="6">
    <source>
        <dbReference type="SAM" id="Phobius"/>
    </source>
</evidence>
<comment type="subcellular location">
    <subcellularLocation>
        <location evidence="1">Membrane</location>
        <topology evidence="1">Multi-pass membrane protein</topology>
    </subcellularLocation>
</comment>
<dbReference type="InterPro" id="IPR004837">
    <property type="entry name" value="NaCa_Exmemb"/>
</dbReference>
<dbReference type="InterPro" id="IPR044880">
    <property type="entry name" value="NCX_ion-bd_dom_sf"/>
</dbReference>
<feature type="region of interest" description="Disordered" evidence="5">
    <location>
        <begin position="411"/>
        <end position="432"/>
    </location>
</feature>
<keyword evidence="4 6" id="KW-0472">Membrane</keyword>
<feature type="transmembrane region" description="Helical" evidence="6">
    <location>
        <begin position="211"/>
        <end position="229"/>
    </location>
</feature>
<keyword evidence="3 6" id="KW-1133">Transmembrane helix</keyword>
<proteinExistence type="predicted"/>
<evidence type="ECO:0000256" key="4">
    <source>
        <dbReference type="ARBA" id="ARBA00023136"/>
    </source>
</evidence>
<feature type="transmembrane region" description="Helical" evidence="6">
    <location>
        <begin position="63"/>
        <end position="86"/>
    </location>
</feature>
<feature type="transmembrane region" description="Helical" evidence="6">
    <location>
        <begin position="106"/>
        <end position="125"/>
    </location>
</feature>
<dbReference type="EMBL" id="JBHUFC010000005">
    <property type="protein sequence ID" value="MFD1788555.1"/>
    <property type="molecule type" value="Genomic_DNA"/>
</dbReference>